<evidence type="ECO:0000313" key="1">
    <source>
        <dbReference type="EMBL" id="VXD19950.1"/>
    </source>
</evidence>
<comment type="caution">
    <text evidence="1">The sequence shown here is derived from an EMBL/GenBank/DDBJ whole genome shotgun (WGS) entry which is preliminary data.</text>
</comment>
<dbReference type="EMBL" id="CZCS02000189">
    <property type="protein sequence ID" value="VXD19950.1"/>
    <property type="molecule type" value="Genomic_DNA"/>
</dbReference>
<reference evidence="1" key="1">
    <citation type="submission" date="2019-10" db="EMBL/GenBank/DDBJ databases">
        <authorList>
            <consortium name="Genoscope - CEA"/>
            <person name="William W."/>
        </authorList>
    </citation>
    <scope>NUCLEOTIDE SEQUENCE [LARGE SCALE GENOMIC DNA]</scope>
    <source>
        <strain evidence="1">BBR_PRJEB10994</strain>
    </source>
</reference>
<organism evidence="1 2">
    <name type="scientific">Planktothrix paucivesiculata PCC 9631</name>
    <dbReference type="NCBI Taxonomy" id="671071"/>
    <lineage>
        <taxon>Bacteria</taxon>
        <taxon>Bacillati</taxon>
        <taxon>Cyanobacteriota</taxon>
        <taxon>Cyanophyceae</taxon>
        <taxon>Oscillatoriophycideae</taxon>
        <taxon>Oscillatoriales</taxon>
        <taxon>Microcoleaceae</taxon>
        <taxon>Planktothrix</taxon>
    </lineage>
</organism>
<protein>
    <submittedName>
        <fullName evidence="1">Uncharacterized protein</fullName>
    </submittedName>
</protein>
<sequence>MVLASLCYSNHEGTLGLISQFHTHPNQSPIKPAGFGKIGPKAPSF</sequence>
<keyword evidence="2" id="KW-1185">Reference proteome</keyword>
<name>A0A7Z9BUS8_9CYAN</name>
<evidence type="ECO:0000313" key="2">
    <source>
        <dbReference type="Proteomes" id="UP000182190"/>
    </source>
</evidence>
<proteinExistence type="predicted"/>
<dbReference type="AlphaFoldDB" id="A0A7Z9BUS8"/>
<gene>
    <name evidence="1" type="ORF">PL9631_490031</name>
</gene>
<dbReference type="Proteomes" id="UP000182190">
    <property type="component" value="Unassembled WGS sequence"/>
</dbReference>
<accession>A0A7Z9BUS8</accession>